<evidence type="ECO:0000256" key="6">
    <source>
        <dbReference type="HAMAP-Rule" id="MF_01468"/>
    </source>
</evidence>
<evidence type="ECO:0000259" key="7">
    <source>
        <dbReference type="SMART" id="SM00535"/>
    </source>
</evidence>
<dbReference type="Gene3D" id="1.10.1520.10">
    <property type="entry name" value="Ribonuclease III domain"/>
    <property type="match status" value="1"/>
</dbReference>
<dbReference type="EC" id="3.1.26.-" evidence="6"/>
<feature type="domain" description="RNase III" evidence="7">
    <location>
        <begin position="6"/>
        <end position="142"/>
    </location>
</feature>
<dbReference type="RefSeq" id="WP_005949757.1">
    <property type="nucleotide sequence ID" value="NZ_CP136423.1"/>
</dbReference>
<keyword evidence="5 6" id="KW-0378">Hydrolase</keyword>
<keyword evidence="6" id="KW-0694">RNA-binding</keyword>
<evidence type="ECO:0000256" key="1">
    <source>
        <dbReference type="ARBA" id="ARBA00022517"/>
    </source>
</evidence>
<evidence type="ECO:0000256" key="3">
    <source>
        <dbReference type="ARBA" id="ARBA00022722"/>
    </source>
</evidence>
<dbReference type="HAMAP" id="MF_01468">
    <property type="entry name" value="RNase_Mini_III"/>
    <property type="match status" value="1"/>
</dbReference>
<sequence length="142" mass="16365">MEEGLKYLTDLFALPKQDLRTYSPLTLAYIGDGAYEIIVRTLLVKQGNCPVNRLHKKASQLVKAGTQSAIIQKLEPMLTEEEYRIYKRGRNAHSPTMAKHASMTDYRRATGFEALIGYLYLKEEWKRMLQLIREGISDQLKN</sequence>
<proteinExistence type="inferred from homology"/>
<evidence type="ECO:0000256" key="5">
    <source>
        <dbReference type="ARBA" id="ARBA00022801"/>
    </source>
</evidence>
<dbReference type="EMBL" id="ACBZ01000129">
    <property type="protein sequence ID" value="EEG48660.1"/>
    <property type="molecule type" value="Genomic_DNA"/>
</dbReference>
<gene>
    <name evidence="6" type="primary">mrnC</name>
    <name evidence="8" type="ORF">RUMHYD_02425</name>
</gene>
<dbReference type="InterPro" id="IPR036389">
    <property type="entry name" value="RNase_III_sf"/>
</dbReference>
<dbReference type="PATRIC" id="fig|476272.21.peg.1857"/>
<dbReference type="GO" id="GO:0019843">
    <property type="term" value="F:rRNA binding"/>
    <property type="evidence" value="ECO:0007669"/>
    <property type="project" value="UniProtKB-UniRule"/>
</dbReference>
<dbReference type="GO" id="GO:0006364">
    <property type="term" value="P:rRNA processing"/>
    <property type="evidence" value="ECO:0007669"/>
    <property type="project" value="UniProtKB-UniRule"/>
</dbReference>
<keyword evidence="2 6" id="KW-0698">rRNA processing</keyword>
<comment type="caution">
    <text evidence="8">The sequence shown here is derived from an EMBL/GenBank/DDBJ whole genome shotgun (WGS) entry which is preliminary data.</text>
</comment>
<dbReference type="InterPro" id="IPR000999">
    <property type="entry name" value="RNase_III_dom"/>
</dbReference>
<keyword evidence="3 6" id="KW-0540">Nuclease</keyword>
<comment type="cofactor">
    <cofactor evidence="6">
        <name>Mg(2+)</name>
        <dbReference type="ChEBI" id="CHEBI:18420"/>
    </cofactor>
</comment>
<keyword evidence="1 6" id="KW-0690">Ribosome biogenesis</keyword>
<keyword evidence="6" id="KW-0699">rRNA-binding</keyword>
<feature type="active site" evidence="6">
    <location>
        <position position="32"/>
    </location>
</feature>
<reference evidence="8 9" key="2">
    <citation type="submission" date="2009-02" db="EMBL/GenBank/DDBJ databases">
        <title>Draft genome sequence of Blautia hydrogenotrophica DSM 10507 (Ruminococcus hydrogenotrophicus DSM 10507).</title>
        <authorList>
            <person name="Sudarsanam P."/>
            <person name="Ley R."/>
            <person name="Guruge J."/>
            <person name="Turnbaugh P.J."/>
            <person name="Mahowald M."/>
            <person name="Liep D."/>
            <person name="Gordon J."/>
        </authorList>
    </citation>
    <scope>NUCLEOTIDE SEQUENCE [LARGE SCALE GENOMIC DNA]</scope>
    <source>
        <strain evidence="9">DSM 10507 / JCM 14656 / S5a33</strain>
    </source>
</reference>
<keyword evidence="4 6" id="KW-0255">Endonuclease</keyword>
<comment type="subunit">
    <text evidence="6">Homodimer.</text>
</comment>
<dbReference type="Pfam" id="PF00636">
    <property type="entry name" value="Ribonuclease_3"/>
    <property type="match status" value="1"/>
</dbReference>
<dbReference type="AlphaFoldDB" id="C0CNI4"/>
<dbReference type="eggNOG" id="COG1939">
    <property type="taxonomic scope" value="Bacteria"/>
</dbReference>
<comment type="similarity">
    <text evidence="6">Belongs to the MrnC RNase family.</text>
</comment>
<dbReference type="Proteomes" id="UP000003100">
    <property type="component" value="Unassembled WGS sequence"/>
</dbReference>
<evidence type="ECO:0000313" key="9">
    <source>
        <dbReference type="Proteomes" id="UP000003100"/>
    </source>
</evidence>
<dbReference type="GeneID" id="86821137"/>
<organism evidence="8 9">
    <name type="scientific">Blautia hydrogenotrophica (strain DSM 10507 / JCM 14656 / S5a33)</name>
    <name type="common">Ruminococcus hydrogenotrophicus</name>
    <dbReference type="NCBI Taxonomy" id="476272"/>
    <lineage>
        <taxon>Bacteria</taxon>
        <taxon>Bacillati</taxon>
        <taxon>Bacillota</taxon>
        <taxon>Clostridia</taxon>
        <taxon>Lachnospirales</taxon>
        <taxon>Lachnospiraceae</taxon>
        <taxon>Blautia</taxon>
    </lineage>
</organism>
<keyword evidence="9" id="KW-1185">Reference proteome</keyword>
<dbReference type="GO" id="GO:0005737">
    <property type="term" value="C:cytoplasm"/>
    <property type="evidence" value="ECO:0007669"/>
    <property type="project" value="UniProtKB-SubCell"/>
</dbReference>
<dbReference type="PANTHER" id="PTHR34276:SF1">
    <property type="entry name" value="MINI-RIBONUCLEASE 3"/>
    <property type="match status" value="1"/>
</dbReference>
<comment type="function">
    <text evidence="6">Involved in correct processing of both the 5' and 3' ends of 23S rRNA precursor. Processes 30S rRNA precursor transcript even in absence of ribonuclease 3 (Rnc); Rnc processes 30S rRNA into smaller rRNA precursors.</text>
</comment>
<comment type="subcellular location">
    <subcellularLocation>
        <location evidence="6">Cytoplasm</location>
    </subcellularLocation>
</comment>
<dbReference type="SMART" id="SM00535">
    <property type="entry name" value="RIBOc"/>
    <property type="match status" value="1"/>
</dbReference>
<evidence type="ECO:0000256" key="2">
    <source>
        <dbReference type="ARBA" id="ARBA00022552"/>
    </source>
</evidence>
<keyword evidence="6" id="KW-0963">Cytoplasm</keyword>
<evidence type="ECO:0000313" key="8">
    <source>
        <dbReference type="EMBL" id="EEG48660.1"/>
    </source>
</evidence>
<dbReference type="HOGENOM" id="CLU_091169_2_1_9"/>
<dbReference type="SUPFAM" id="SSF69065">
    <property type="entry name" value="RNase III domain-like"/>
    <property type="match status" value="1"/>
</dbReference>
<evidence type="ECO:0000256" key="4">
    <source>
        <dbReference type="ARBA" id="ARBA00022759"/>
    </source>
</evidence>
<reference evidence="8 9" key="1">
    <citation type="submission" date="2009-01" db="EMBL/GenBank/DDBJ databases">
        <authorList>
            <person name="Fulton L."/>
            <person name="Clifton S."/>
            <person name="Fulton B."/>
            <person name="Xu J."/>
            <person name="Minx P."/>
            <person name="Pepin K.H."/>
            <person name="Johnson M."/>
            <person name="Bhonagiri V."/>
            <person name="Nash W.E."/>
            <person name="Mardis E.R."/>
            <person name="Wilson R.K."/>
        </authorList>
    </citation>
    <scope>NUCLEOTIDE SEQUENCE [LARGE SCALE GENOMIC DNA]</scope>
    <source>
        <strain evidence="9">DSM 10507 / JCM 14656 / S5a33</strain>
    </source>
</reference>
<dbReference type="PANTHER" id="PTHR34276">
    <property type="entry name" value="MINI-RIBONUCLEASE 3"/>
    <property type="match status" value="1"/>
</dbReference>
<accession>C0CNI4</accession>
<dbReference type="GO" id="GO:0004525">
    <property type="term" value="F:ribonuclease III activity"/>
    <property type="evidence" value="ECO:0007669"/>
    <property type="project" value="InterPro"/>
</dbReference>
<dbReference type="PIRSF" id="PIRSF005520">
    <property type="entry name" value="UCP005520"/>
    <property type="match status" value="1"/>
</dbReference>
<name>C0CNI4_BLAHS</name>
<protein>
    <recommendedName>
        <fullName evidence="6">Mini-ribonuclease 3</fullName>
        <shortName evidence="6">Mini-3</shortName>
        <shortName evidence="6">Mini-RNase 3</shortName>
        <ecNumber evidence="6">3.1.26.-</ecNumber>
    </recommendedName>
    <alternativeName>
        <fullName evidence="6">Mini-RNase III</fullName>
        <shortName evidence="6">Mini-III</shortName>
    </alternativeName>
</protein>
<dbReference type="InterPro" id="IPR008226">
    <property type="entry name" value="Mini3_fam"/>
</dbReference>
<keyword evidence="6" id="KW-0460">Magnesium</keyword>